<dbReference type="InterPro" id="IPR033116">
    <property type="entry name" value="TRYPSIN_SER"/>
</dbReference>
<keyword evidence="3" id="KW-0720">Serine protease</keyword>
<dbReference type="InterPro" id="IPR043504">
    <property type="entry name" value="Peptidase_S1_PA_chymotrypsin"/>
</dbReference>
<evidence type="ECO:0000256" key="3">
    <source>
        <dbReference type="RuleBase" id="RU363034"/>
    </source>
</evidence>
<keyword evidence="3" id="KW-0378">Hydrolase</keyword>
<dbReference type="PANTHER" id="PTHR24256">
    <property type="entry name" value="TRYPTASE-RELATED"/>
    <property type="match status" value="1"/>
</dbReference>
<dbReference type="CDD" id="cd00190">
    <property type="entry name" value="Tryp_SPc"/>
    <property type="match status" value="1"/>
</dbReference>
<gene>
    <name evidence="5" type="ORF">ODALV1_LOCUS16498</name>
</gene>
<dbReference type="InterPro" id="IPR009003">
    <property type="entry name" value="Peptidase_S1_PA"/>
</dbReference>
<name>A0ABP1R2G9_9HEXA</name>
<dbReference type="InterPro" id="IPR001314">
    <property type="entry name" value="Peptidase_S1A"/>
</dbReference>
<evidence type="ECO:0000259" key="4">
    <source>
        <dbReference type="PROSITE" id="PS50240"/>
    </source>
</evidence>
<protein>
    <recommendedName>
        <fullName evidence="4">Peptidase S1 domain-containing protein</fullName>
    </recommendedName>
</protein>
<proteinExistence type="inferred from homology"/>
<dbReference type="InterPro" id="IPR001254">
    <property type="entry name" value="Trypsin_dom"/>
</dbReference>
<keyword evidence="1" id="KW-1015">Disulfide bond</keyword>
<dbReference type="EMBL" id="CAXLJM020000050">
    <property type="protein sequence ID" value="CAL8114510.1"/>
    <property type="molecule type" value="Genomic_DNA"/>
</dbReference>
<feature type="domain" description="Peptidase S1" evidence="4">
    <location>
        <begin position="312"/>
        <end position="574"/>
    </location>
</feature>
<evidence type="ECO:0000313" key="5">
    <source>
        <dbReference type="EMBL" id="CAL8114510.1"/>
    </source>
</evidence>
<dbReference type="PROSITE" id="PS00135">
    <property type="entry name" value="TRYPSIN_SER"/>
    <property type="match status" value="1"/>
</dbReference>
<keyword evidence="3" id="KW-0645">Protease</keyword>
<accession>A0ABP1R2G9</accession>
<dbReference type="PROSITE" id="PS00134">
    <property type="entry name" value="TRYPSIN_HIS"/>
    <property type="match status" value="1"/>
</dbReference>
<sequence>MKRSKNVEVTEIQPVEEVLLDTETDMKNPLVNPLIVKTLFEIMPFNLNEFKNFRLVSKLWWEITLPTIRKNVVLCLTDRKPEGSSSEDNRSPIESYIDWLNLSNDPYQLLDRKRIQNYNIRDSIFHVEEISPTTSVSRPDSSFWRQVGWTMTNLKLSQANFNSKEQFFHVVCQLTPNLTHLSLEGLSFKLSNKAYLVPPCWNDSFRQPASLINKNLKNIDITLPLEFEYWIGRRGSAFCWVDFLSHFPNLKPYAPRWKPLWSSSRNVGLPRRVAGPLRKPIPPTDNVPPQDYTSRVLDEVARQLDSDPIGRIVGGRNANPGEFPHHLQITINKPYSNIVSRIPAACGGTLVELFNIQFAVTAAHCVWRGSPGRFSTWPKAKIRVIAGDYNINLTERTEQIRMPDKIVFHDRYDMDQHHPHNDIALIFFKRPFTLNNFVATLNLPGYAWELPSRGLLSGWGSITNIDNPVYPKILKTAWLNTMPQKRCYKFGFRGNVIDWRQFCMLGANNGDGACKGDSGGPVAARNFSQHGYGYSEWYLAGIVSFVIDECGSSYYPTIFTRVSGHVDWIKTRVNEYIDEEGWPTGIPAEGAGRSLSLY</sequence>
<reference evidence="5 6" key="1">
    <citation type="submission" date="2024-08" db="EMBL/GenBank/DDBJ databases">
        <authorList>
            <person name="Cucini C."/>
            <person name="Frati F."/>
        </authorList>
    </citation>
    <scope>NUCLEOTIDE SEQUENCE [LARGE SCALE GENOMIC DNA]</scope>
</reference>
<dbReference type="SMART" id="SM00020">
    <property type="entry name" value="Tryp_SPc"/>
    <property type="match status" value="1"/>
</dbReference>
<evidence type="ECO:0000256" key="2">
    <source>
        <dbReference type="ARBA" id="ARBA00024195"/>
    </source>
</evidence>
<dbReference type="SUPFAM" id="SSF50494">
    <property type="entry name" value="Trypsin-like serine proteases"/>
    <property type="match status" value="1"/>
</dbReference>
<evidence type="ECO:0000256" key="1">
    <source>
        <dbReference type="ARBA" id="ARBA00023157"/>
    </source>
</evidence>
<organism evidence="5 6">
    <name type="scientific">Orchesella dallaii</name>
    <dbReference type="NCBI Taxonomy" id="48710"/>
    <lineage>
        <taxon>Eukaryota</taxon>
        <taxon>Metazoa</taxon>
        <taxon>Ecdysozoa</taxon>
        <taxon>Arthropoda</taxon>
        <taxon>Hexapoda</taxon>
        <taxon>Collembola</taxon>
        <taxon>Entomobryomorpha</taxon>
        <taxon>Entomobryoidea</taxon>
        <taxon>Orchesellidae</taxon>
        <taxon>Orchesellinae</taxon>
        <taxon>Orchesella</taxon>
    </lineage>
</organism>
<comment type="similarity">
    <text evidence="2">Belongs to the peptidase S1 family. CLIP subfamily.</text>
</comment>
<comment type="caution">
    <text evidence="5">The sequence shown here is derived from an EMBL/GenBank/DDBJ whole genome shotgun (WGS) entry which is preliminary data.</text>
</comment>
<dbReference type="PRINTS" id="PR00722">
    <property type="entry name" value="CHYMOTRYPSIN"/>
</dbReference>
<evidence type="ECO:0000313" key="6">
    <source>
        <dbReference type="Proteomes" id="UP001642540"/>
    </source>
</evidence>
<dbReference type="InterPro" id="IPR018114">
    <property type="entry name" value="TRYPSIN_HIS"/>
</dbReference>
<keyword evidence="6" id="KW-1185">Reference proteome</keyword>
<dbReference type="Pfam" id="PF00089">
    <property type="entry name" value="Trypsin"/>
    <property type="match status" value="1"/>
</dbReference>
<dbReference type="Proteomes" id="UP001642540">
    <property type="component" value="Unassembled WGS sequence"/>
</dbReference>
<dbReference type="Gene3D" id="2.40.10.10">
    <property type="entry name" value="Trypsin-like serine proteases"/>
    <property type="match status" value="1"/>
</dbReference>
<dbReference type="PROSITE" id="PS50240">
    <property type="entry name" value="TRYPSIN_DOM"/>
    <property type="match status" value="1"/>
</dbReference>
<dbReference type="InterPro" id="IPR051487">
    <property type="entry name" value="Ser/Thr_Proteases_Immune/Dev"/>
</dbReference>